<organism evidence="4 5">
    <name type="scientific">Cellulomonas chengniuliangii</name>
    <dbReference type="NCBI Taxonomy" id="2968084"/>
    <lineage>
        <taxon>Bacteria</taxon>
        <taxon>Bacillati</taxon>
        <taxon>Actinomycetota</taxon>
        <taxon>Actinomycetes</taxon>
        <taxon>Micrococcales</taxon>
        <taxon>Cellulomonadaceae</taxon>
        <taxon>Cellulomonas</taxon>
    </lineage>
</organism>
<gene>
    <name evidence="4" type="ORF">NP064_08350</name>
</gene>
<evidence type="ECO:0000313" key="4">
    <source>
        <dbReference type="EMBL" id="UUI73861.1"/>
    </source>
</evidence>
<dbReference type="RefSeq" id="WP_227569173.1">
    <property type="nucleotide sequence ID" value="NZ_CP101988.1"/>
</dbReference>
<dbReference type="PANTHER" id="PTHR37313:SF2">
    <property type="entry name" value="UPF0749 PROTEIN YLXX"/>
    <property type="match status" value="1"/>
</dbReference>
<keyword evidence="2" id="KW-0175">Coiled coil</keyword>
<comment type="similarity">
    <text evidence="1">Belongs to the UPF0749 family.</text>
</comment>
<dbReference type="PANTHER" id="PTHR37313">
    <property type="entry name" value="UPF0749 PROTEIN RV1825"/>
    <property type="match status" value="1"/>
</dbReference>
<feature type="region of interest" description="Disordered" evidence="3">
    <location>
        <begin position="1"/>
        <end position="33"/>
    </location>
</feature>
<dbReference type="Pfam" id="PF05949">
    <property type="entry name" value="DUF881"/>
    <property type="match status" value="1"/>
</dbReference>
<accession>A0ABY5KTM8</accession>
<evidence type="ECO:0000256" key="2">
    <source>
        <dbReference type="SAM" id="Coils"/>
    </source>
</evidence>
<dbReference type="Gene3D" id="3.30.70.1880">
    <property type="entry name" value="Protein of unknown function DUF881"/>
    <property type="match status" value="1"/>
</dbReference>
<evidence type="ECO:0000256" key="1">
    <source>
        <dbReference type="ARBA" id="ARBA00009108"/>
    </source>
</evidence>
<protein>
    <submittedName>
        <fullName evidence="4">DUF881 domain-containing protein</fullName>
    </submittedName>
</protein>
<reference evidence="4 5" key="1">
    <citation type="submission" date="2022-07" db="EMBL/GenBank/DDBJ databases">
        <title>Novel species in genus cellulomonas.</title>
        <authorList>
            <person name="Ye L."/>
        </authorList>
    </citation>
    <scope>NUCLEOTIDE SEQUENCE [LARGE SCALE GENOMIC DNA]</scope>
    <source>
        <strain evidence="5">zg-Y338</strain>
    </source>
</reference>
<dbReference type="InterPro" id="IPR010273">
    <property type="entry name" value="DUF881"/>
</dbReference>
<evidence type="ECO:0000313" key="5">
    <source>
        <dbReference type="Proteomes" id="UP001316189"/>
    </source>
</evidence>
<proteinExistence type="inferred from homology"/>
<feature type="coiled-coil region" evidence="2">
    <location>
        <begin position="85"/>
        <end position="112"/>
    </location>
</feature>
<dbReference type="EMBL" id="CP101988">
    <property type="protein sequence ID" value="UUI73861.1"/>
    <property type="molecule type" value="Genomic_DNA"/>
</dbReference>
<evidence type="ECO:0000256" key="3">
    <source>
        <dbReference type="SAM" id="MobiDB-lite"/>
    </source>
</evidence>
<name>A0ABY5KTM8_9CELL</name>
<keyword evidence="5" id="KW-1185">Reference proteome</keyword>
<sequence length="268" mass="28317">MAESVPARPATADAEPSSDHDEEPAPAGSGGWTTLRGLMRPRATRSQILTALLCALLGFAVVAQLRQTRDDGLASLRQSELVGILDQTTRQGDDLQREIAELERTRAELESGTDSRQAALDAATRSAEMQGILTGRLPAVGPGITVNLTDPAVAVGYEHMVNMLEELRNAGAEAIQLNDRRLTASSYFAPGDGGLVVDGALVRPPYQWAVIGSPQTMATALDMHGGALAMIRNTGAKAVVTLEDRVEVTATREPAAPRFATPQPAQTS</sequence>
<dbReference type="Proteomes" id="UP001316189">
    <property type="component" value="Chromosome"/>
</dbReference>